<dbReference type="GO" id="GO:0016234">
    <property type="term" value="C:inclusion body"/>
    <property type="evidence" value="ECO:0007669"/>
    <property type="project" value="Ensembl"/>
</dbReference>
<evidence type="ECO:0000256" key="1">
    <source>
        <dbReference type="ARBA" id="ARBA00007283"/>
    </source>
</evidence>
<dbReference type="InterPro" id="IPR023587">
    <property type="entry name" value="Metalthion_dom_sf_vert"/>
</dbReference>
<keyword evidence="6" id="KW-1185">Reference proteome</keyword>
<dbReference type="GO" id="GO:0071280">
    <property type="term" value="P:cellular response to copper ion"/>
    <property type="evidence" value="ECO:0007669"/>
    <property type="project" value="TreeGrafter"/>
</dbReference>
<comment type="similarity">
    <text evidence="1 4">Belongs to the metallothionein superfamily. Type 1 family.</text>
</comment>
<dbReference type="GO" id="GO:0050821">
    <property type="term" value="P:protein stabilization"/>
    <property type="evidence" value="ECO:0007669"/>
    <property type="project" value="Ensembl"/>
</dbReference>
<evidence type="ECO:0000256" key="2">
    <source>
        <dbReference type="ARBA" id="ARBA00022723"/>
    </source>
</evidence>
<dbReference type="AlphaFoldDB" id="A0A8D2DZM6"/>
<dbReference type="GO" id="GO:0071456">
    <property type="term" value="P:cellular response to hypoxia"/>
    <property type="evidence" value="ECO:0007669"/>
    <property type="project" value="Ensembl"/>
</dbReference>
<dbReference type="InterPro" id="IPR000006">
    <property type="entry name" value="Metalthion_vert"/>
</dbReference>
<dbReference type="InterPro" id="IPR017854">
    <property type="entry name" value="Metalthion_dom_sf"/>
</dbReference>
<reference evidence="5" key="2">
    <citation type="submission" date="2025-09" db="UniProtKB">
        <authorList>
            <consortium name="Ensembl"/>
        </authorList>
    </citation>
    <scope>IDENTIFICATION</scope>
</reference>
<dbReference type="GO" id="GO:0048471">
    <property type="term" value="C:perinuclear region of cytoplasm"/>
    <property type="evidence" value="ECO:0007669"/>
    <property type="project" value="Ensembl"/>
</dbReference>
<dbReference type="GO" id="GO:0005634">
    <property type="term" value="C:nucleus"/>
    <property type="evidence" value="ECO:0007669"/>
    <property type="project" value="TreeGrafter"/>
</dbReference>
<dbReference type="GO" id="GO:0008021">
    <property type="term" value="C:synaptic vesicle"/>
    <property type="evidence" value="ECO:0007669"/>
    <property type="project" value="Ensembl"/>
</dbReference>
<dbReference type="InterPro" id="IPR018064">
    <property type="entry name" value="Metalthion_vert_metal_BS"/>
</dbReference>
<dbReference type="GO" id="GO:0071276">
    <property type="term" value="P:cellular response to cadmium ion"/>
    <property type="evidence" value="ECO:0007669"/>
    <property type="project" value="TreeGrafter"/>
</dbReference>
<dbReference type="GeneTree" id="ENSGT00950000182967"/>
<reference evidence="5" key="1">
    <citation type="submission" date="2025-08" db="UniProtKB">
        <authorList>
            <consortium name="Ensembl"/>
        </authorList>
    </citation>
    <scope>IDENTIFICATION</scope>
</reference>
<accession>A0A8D2DZM6</accession>
<dbReference type="PRINTS" id="PR00860">
    <property type="entry name" value="MTVERTEBRATE"/>
</dbReference>
<dbReference type="GO" id="GO:0071294">
    <property type="term" value="P:cellular response to zinc ion"/>
    <property type="evidence" value="ECO:0007669"/>
    <property type="project" value="TreeGrafter"/>
</dbReference>
<comment type="function">
    <text evidence="4">Metallothioneins have a high content of cysteine residues that bind various heavy metals.</text>
</comment>
<proteinExistence type="inferred from homology"/>
<dbReference type="PROSITE" id="PS00203">
    <property type="entry name" value="METALLOTHIONEIN_VRT"/>
    <property type="match status" value="1"/>
</dbReference>
<dbReference type="GO" id="GO:0006882">
    <property type="term" value="P:intracellular zinc ion homeostasis"/>
    <property type="evidence" value="ECO:0007669"/>
    <property type="project" value="Ensembl"/>
</dbReference>
<dbReference type="GO" id="GO:0071585">
    <property type="term" value="P:detoxification of cadmium ion"/>
    <property type="evidence" value="ECO:0007669"/>
    <property type="project" value="Ensembl"/>
</dbReference>
<dbReference type="GO" id="GO:0030295">
    <property type="term" value="F:protein kinase activator activity"/>
    <property type="evidence" value="ECO:0007669"/>
    <property type="project" value="Ensembl"/>
</dbReference>
<keyword evidence="2 4" id="KW-0479">Metal-binding</keyword>
<dbReference type="GO" id="GO:0043524">
    <property type="term" value="P:negative regulation of neuron apoptotic process"/>
    <property type="evidence" value="ECO:0007669"/>
    <property type="project" value="Ensembl"/>
</dbReference>
<gene>
    <name evidence="5" type="primary">MT3</name>
</gene>
<dbReference type="GO" id="GO:0008270">
    <property type="term" value="F:zinc ion binding"/>
    <property type="evidence" value="ECO:0007669"/>
    <property type="project" value="Ensembl"/>
</dbReference>
<evidence type="ECO:0000313" key="5">
    <source>
        <dbReference type="Ensembl" id="ENSSVLP00005030999.1"/>
    </source>
</evidence>
<name>A0A8D2DZM6_SCIVU</name>
<dbReference type="GO" id="GO:0030517">
    <property type="term" value="P:negative regulation of axon extension"/>
    <property type="evidence" value="ECO:0007669"/>
    <property type="project" value="Ensembl"/>
</dbReference>
<dbReference type="GO" id="GO:0010273">
    <property type="term" value="P:detoxification of copper ion"/>
    <property type="evidence" value="ECO:0007669"/>
    <property type="project" value="TreeGrafter"/>
</dbReference>
<evidence type="ECO:0000256" key="3">
    <source>
        <dbReference type="ARBA" id="ARBA00022851"/>
    </source>
</evidence>
<dbReference type="GO" id="GO:2000376">
    <property type="term" value="P:positive regulation of oxygen metabolic process"/>
    <property type="evidence" value="ECO:0007669"/>
    <property type="project" value="Ensembl"/>
</dbReference>
<dbReference type="GO" id="GO:0045893">
    <property type="term" value="P:positive regulation of DNA-templated transcription"/>
    <property type="evidence" value="ECO:0007669"/>
    <property type="project" value="Ensembl"/>
</dbReference>
<dbReference type="SUPFAM" id="SSF57868">
    <property type="entry name" value="Metallothionein"/>
    <property type="match status" value="1"/>
</dbReference>
<evidence type="ECO:0000313" key="6">
    <source>
        <dbReference type="Proteomes" id="UP000694564"/>
    </source>
</evidence>
<dbReference type="Ensembl" id="ENSSVLT00005034422.1">
    <property type="protein sequence ID" value="ENSSVLP00005030999.1"/>
    <property type="gene ID" value="ENSSVLG00005024421.1"/>
</dbReference>
<dbReference type="GO" id="GO:0046870">
    <property type="term" value="F:cadmium ion binding"/>
    <property type="evidence" value="ECO:0007669"/>
    <property type="project" value="Ensembl"/>
</dbReference>
<dbReference type="GO" id="GO:0010628">
    <property type="term" value="P:positive regulation of gene expression"/>
    <property type="evidence" value="ECO:0007669"/>
    <property type="project" value="Ensembl"/>
</dbReference>
<dbReference type="GO" id="GO:0033210">
    <property type="term" value="P:leptin-mediated signaling pathway"/>
    <property type="evidence" value="ECO:0007669"/>
    <property type="project" value="Ensembl"/>
</dbReference>
<keyword evidence="3 4" id="KW-0480">Metal-thiolate cluster</keyword>
<dbReference type="PANTHER" id="PTHR23299:SF18">
    <property type="entry name" value="METALLOTHIONEIN-3"/>
    <property type="match status" value="1"/>
</dbReference>
<dbReference type="GO" id="GO:0005507">
    <property type="term" value="F:copper ion binding"/>
    <property type="evidence" value="ECO:0007669"/>
    <property type="project" value="Ensembl"/>
</dbReference>
<protein>
    <recommendedName>
        <fullName evidence="4">Metallothionein</fullName>
    </recommendedName>
</protein>
<dbReference type="GO" id="GO:0006829">
    <property type="term" value="P:zinc ion transport"/>
    <property type="evidence" value="ECO:0007669"/>
    <property type="project" value="Ensembl"/>
</dbReference>
<dbReference type="Proteomes" id="UP000694564">
    <property type="component" value="Chromosome 17"/>
</dbReference>
<organism evidence="5 6">
    <name type="scientific">Sciurus vulgaris</name>
    <name type="common">Eurasian red squirrel</name>
    <dbReference type="NCBI Taxonomy" id="55149"/>
    <lineage>
        <taxon>Eukaryota</taxon>
        <taxon>Metazoa</taxon>
        <taxon>Chordata</taxon>
        <taxon>Craniata</taxon>
        <taxon>Vertebrata</taxon>
        <taxon>Euteleostomi</taxon>
        <taxon>Mammalia</taxon>
        <taxon>Eutheria</taxon>
        <taxon>Euarchontoglires</taxon>
        <taxon>Glires</taxon>
        <taxon>Rodentia</taxon>
        <taxon>Sciuromorpha</taxon>
        <taxon>Sciuridae</taxon>
        <taxon>Sciurinae</taxon>
        <taxon>Sciurini</taxon>
        <taxon>Sciurus</taxon>
    </lineage>
</organism>
<dbReference type="GO" id="GO:0032095">
    <property type="term" value="P:regulation of response to food"/>
    <property type="evidence" value="ECO:0007669"/>
    <property type="project" value="Ensembl"/>
</dbReference>
<dbReference type="GO" id="GO:0019430">
    <property type="term" value="P:removal of superoxide radicals"/>
    <property type="evidence" value="ECO:0007669"/>
    <property type="project" value="Ensembl"/>
</dbReference>
<sequence>IPGIRGRKGLKNAQNTFVSTSRDGGSCTCTDSCKCEGCKCTNCKKSCCSCCPAECEKCAKDCVCKGGEGAEAEAEKCSCCQ</sequence>
<evidence type="ECO:0000256" key="4">
    <source>
        <dbReference type="RuleBase" id="RU000621"/>
    </source>
</evidence>
<dbReference type="GO" id="GO:0030949">
    <property type="term" value="P:positive regulation of vascular endothelial growth factor receptor signaling pathway"/>
    <property type="evidence" value="ECO:0007669"/>
    <property type="project" value="Ensembl"/>
</dbReference>
<dbReference type="Pfam" id="PF00131">
    <property type="entry name" value="Metallothio"/>
    <property type="match status" value="1"/>
</dbReference>
<dbReference type="PANTHER" id="PTHR23299">
    <property type="entry name" value="METALLOTHIONEIN"/>
    <property type="match status" value="1"/>
</dbReference>
<dbReference type="Gene3D" id="4.10.10.10">
    <property type="entry name" value="Metallothionein Isoform II"/>
    <property type="match status" value="1"/>
</dbReference>
<dbReference type="GO" id="GO:0006112">
    <property type="term" value="P:energy reserve metabolic process"/>
    <property type="evidence" value="ECO:0007669"/>
    <property type="project" value="Ensembl"/>
</dbReference>
<dbReference type="GO" id="GO:0070374">
    <property type="term" value="P:positive regulation of ERK1 and ERK2 cascade"/>
    <property type="evidence" value="ECO:0007669"/>
    <property type="project" value="Ensembl"/>
</dbReference>
<dbReference type="FunFam" id="4.10.10.10:FF:000001">
    <property type="entry name" value="Metallothionein"/>
    <property type="match status" value="1"/>
</dbReference>